<dbReference type="Proteomes" id="UP001480595">
    <property type="component" value="Unassembled WGS sequence"/>
</dbReference>
<evidence type="ECO:0000313" key="2">
    <source>
        <dbReference type="EMBL" id="KAK8074181.1"/>
    </source>
</evidence>
<dbReference type="Pfam" id="PF20789">
    <property type="entry name" value="4HBT_3C"/>
    <property type="match status" value="1"/>
</dbReference>
<dbReference type="GeneID" id="92089552"/>
<dbReference type="InterPro" id="IPR042171">
    <property type="entry name" value="Acyl-CoA_hotdog"/>
</dbReference>
<accession>A0ABR1VV36</accession>
<organism evidence="2 3">
    <name type="scientific">Apiospora phragmitis</name>
    <dbReference type="NCBI Taxonomy" id="2905665"/>
    <lineage>
        <taxon>Eukaryota</taxon>
        <taxon>Fungi</taxon>
        <taxon>Dikarya</taxon>
        <taxon>Ascomycota</taxon>
        <taxon>Pezizomycotina</taxon>
        <taxon>Sordariomycetes</taxon>
        <taxon>Xylariomycetidae</taxon>
        <taxon>Amphisphaeriales</taxon>
        <taxon>Apiosporaceae</taxon>
        <taxon>Apiospora</taxon>
    </lineage>
</organism>
<feature type="domain" description="Acyl-CoA thioesterase-like C-terminal" evidence="1">
    <location>
        <begin position="74"/>
        <end position="201"/>
    </location>
</feature>
<evidence type="ECO:0000313" key="3">
    <source>
        <dbReference type="Proteomes" id="UP001480595"/>
    </source>
</evidence>
<sequence length="208" mass="23371">MAFQKPRKEFRTVEVVGNNNSPTTYAEPMPDMKGLAPLDLPKQGFQQMNFQIGEEWEEKLARLGVQAEDPFDWRLLPFQAGGCDPSRARTCGFVRAHSTTPLALSPAANLASLALLSDQSLFELSLFVNWESVPKEWRRLGMTTSLNSRISYHVPSARVDEWMVCDSGISWGANGRVIADQRFWNYETGELLLSCTQDAAVSRQEPML</sequence>
<protein>
    <submittedName>
        <fullName evidence="2">Thioesterase-like superfamily-domain-containing protein</fullName>
    </submittedName>
</protein>
<name>A0ABR1VV36_9PEZI</name>
<proteinExistence type="predicted"/>
<gene>
    <name evidence="2" type="ORF">PG994_005080</name>
</gene>
<dbReference type="SUPFAM" id="SSF54637">
    <property type="entry name" value="Thioesterase/thiol ester dehydrase-isomerase"/>
    <property type="match status" value="1"/>
</dbReference>
<keyword evidence="3" id="KW-1185">Reference proteome</keyword>
<dbReference type="EMBL" id="JAQQWL010000005">
    <property type="protein sequence ID" value="KAK8074181.1"/>
    <property type="molecule type" value="Genomic_DNA"/>
</dbReference>
<dbReference type="RefSeq" id="XP_066718656.1">
    <property type="nucleotide sequence ID" value="XM_066856489.1"/>
</dbReference>
<dbReference type="InterPro" id="IPR029069">
    <property type="entry name" value="HotDog_dom_sf"/>
</dbReference>
<dbReference type="InterPro" id="IPR049450">
    <property type="entry name" value="ACOT8-like_C"/>
</dbReference>
<comment type="caution">
    <text evidence="2">The sequence shown here is derived from an EMBL/GenBank/DDBJ whole genome shotgun (WGS) entry which is preliminary data.</text>
</comment>
<dbReference type="Gene3D" id="2.40.160.210">
    <property type="entry name" value="Acyl-CoA thioesterase, double hotdog domain"/>
    <property type="match status" value="1"/>
</dbReference>
<evidence type="ECO:0000259" key="1">
    <source>
        <dbReference type="Pfam" id="PF20789"/>
    </source>
</evidence>
<reference evidence="2 3" key="1">
    <citation type="submission" date="2023-01" db="EMBL/GenBank/DDBJ databases">
        <title>Analysis of 21 Apiospora genomes using comparative genomics revels a genus with tremendous synthesis potential of carbohydrate active enzymes and secondary metabolites.</title>
        <authorList>
            <person name="Sorensen T."/>
        </authorList>
    </citation>
    <scope>NUCLEOTIDE SEQUENCE [LARGE SCALE GENOMIC DNA]</scope>
    <source>
        <strain evidence="2 3">CBS 135458</strain>
    </source>
</reference>